<evidence type="ECO:0000259" key="1">
    <source>
        <dbReference type="PROSITE" id="PS51112"/>
    </source>
</evidence>
<dbReference type="SUPFAM" id="SSF143447">
    <property type="entry name" value="AMMECR1-like"/>
    <property type="match status" value="1"/>
</dbReference>
<dbReference type="PROSITE" id="PS51112">
    <property type="entry name" value="AMMECR1"/>
    <property type="match status" value="1"/>
</dbReference>
<keyword evidence="3" id="KW-1185">Reference proteome</keyword>
<dbReference type="Proteomes" id="UP000298381">
    <property type="component" value="Unassembled WGS sequence"/>
</dbReference>
<dbReference type="SUPFAM" id="SSF53213">
    <property type="entry name" value="LigB-like"/>
    <property type="match status" value="1"/>
</dbReference>
<organism evidence="2 3">
    <name type="scientific">Soehngenia longivitae</name>
    <dbReference type="NCBI Taxonomy" id="2562294"/>
    <lineage>
        <taxon>Bacteria</taxon>
        <taxon>Bacillati</taxon>
        <taxon>Bacillota</taxon>
        <taxon>Tissierellia</taxon>
        <taxon>Tissierellales</taxon>
        <taxon>Tissierellaceae</taxon>
        <taxon>Soehngenia</taxon>
    </lineage>
</organism>
<dbReference type="Pfam" id="PF01871">
    <property type="entry name" value="AMMECR1"/>
    <property type="match status" value="1"/>
</dbReference>
<name>A0A4Z0D949_9FIRM</name>
<dbReference type="Gene3D" id="3.30.700.20">
    <property type="entry name" value="Hypothetical protein ph0010, domain 1"/>
    <property type="match status" value="1"/>
</dbReference>
<feature type="domain" description="AMMECR1" evidence="1">
    <location>
        <begin position="297"/>
        <end position="467"/>
    </location>
</feature>
<dbReference type="OrthoDB" id="159752at2"/>
<dbReference type="Gene3D" id="3.40.830.10">
    <property type="entry name" value="LigB-like"/>
    <property type="match status" value="1"/>
</dbReference>
<dbReference type="PANTHER" id="PTHR13016:SF0">
    <property type="entry name" value="AMME SYNDROME CANDIDATE GENE 1 PROTEIN"/>
    <property type="match status" value="1"/>
</dbReference>
<dbReference type="InterPro" id="IPR027485">
    <property type="entry name" value="AMMECR1_N"/>
</dbReference>
<reference evidence="2 3" key="1">
    <citation type="submission" date="2019-03" db="EMBL/GenBank/DDBJ databases">
        <title>Draft genome sequence data and analysis of a Fermenting Bacterium, Soehngenia longevitae strain 1933PT, isolated from petroleum reservoir in Azerbaijan.</title>
        <authorList>
            <person name="Grouzdev D.S."/>
            <person name="Bidzhieva S.K."/>
            <person name="Sokolova D.S."/>
            <person name="Tourova T.P."/>
            <person name="Poltaraus A.B."/>
            <person name="Nazina T.N."/>
        </authorList>
    </citation>
    <scope>NUCLEOTIDE SEQUENCE [LARGE SCALE GENOMIC DNA]</scope>
    <source>
        <strain evidence="2 3">1933P</strain>
    </source>
</reference>
<protein>
    <submittedName>
        <fullName evidence="2">AmmeMemoRadiSam system protein A</fullName>
    </submittedName>
</protein>
<dbReference type="InterPro" id="IPR002733">
    <property type="entry name" value="AMMECR1_domain"/>
</dbReference>
<dbReference type="Pfam" id="PF02900">
    <property type="entry name" value="LigB"/>
    <property type="match status" value="1"/>
</dbReference>
<dbReference type="PANTHER" id="PTHR13016">
    <property type="entry name" value="AMMECR1 HOMOLOG"/>
    <property type="match status" value="1"/>
</dbReference>
<dbReference type="GO" id="GO:0008198">
    <property type="term" value="F:ferrous iron binding"/>
    <property type="evidence" value="ECO:0007669"/>
    <property type="project" value="InterPro"/>
</dbReference>
<dbReference type="AlphaFoldDB" id="A0A4Z0D949"/>
<dbReference type="GO" id="GO:0016702">
    <property type="term" value="F:oxidoreductase activity, acting on single donors with incorporation of molecular oxygen, incorporation of two atoms of oxygen"/>
    <property type="evidence" value="ECO:0007669"/>
    <property type="project" value="UniProtKB-ARBA"/>
</dbReference>
<evidence type="ECO:0000313" key="3">
    <source>
        <dbReference type="Proteomes" id="UP000298381"/>
    </source>
</evidence>
<comment type="caution">
    <text evidence="2">The sequence shown here is derived from an EMBL/GenBank/DDBJ whole genome shotgun (WGS) entry which is preliminary data.</text>
</comment>
<dbReference type="InterPro" id="IPR023473">
    <property type="entry name" value="AMMECR1"/>
</dbReference>
<dbReference type="NCBIfam" id="TIGR04335">
    <property type="entry name" value="AmmeMemoSam_A"/>
    <property type="match status" value="1"/>
</dbReference>
<dbReference type="InterPro" id="IPR004183">
    <property type="entry name" value="Xdiol_dOase_suB"/>
</dbReference>
<dbReference type="EMBL" id="SRIB01000002">
    <property type="protein sequence ID" value="TFZ41404.1"/>
    <property type="molecule type" value="Genomic_DNA"/>
</dbReference>
<dbReference type="InterPro" id="IPR036071">
    <property type="entry name" value="AMMECR1_dom_sf"/>
</dbReference>
<dbReference type="RefSeq" id="WP_135270392.1">
    <property type="nucleotide sequence ID" value="NZ_SRIB01000002.1"/>
</dbReference>
<dbReference type="CDD" id="cd07951">
    <property type="entry name" value="ED_3B_N_AMMECR1"/>
    <property type="match status" value="1"/>
</dbReference>
<evidence type="ECO:0000313" key="2">
    <source>
        <dbReference type="EMBL" id="TFZ41404.1"/>
    </source>
</evidence>
<dbReference type="InterPro" id="IPR027623">
    <property type="entry name" value="AmmeMemoSam_A"/>
</dbReference>
<sequence length="467" mass="52706">MKGLVSAYISPHPPIIVEEIGRGEEKNCINTINGLKEIAKDIEIKKPETIIVITPHGPLFSDAIALSIEEDLYGDFGDFGHSELRYHFKNDLGLVKDIYEMSKKEKIQLALMNKEMYEMYGLEDTVDHGVLVPMHFITQRYQDFKLVHITYGLLSPVELYEFGKIIGKIAKEKGNISIVASGDLSHRLSDRGPYSYSPKGEEFDKKIVSLFENKDLAGIVSFDLDLAKEAGECGLRSFMILSGALSAYEFKSHILSYEGPFGVGYMTAKFEILGESNKDYTDEINDEVDEMIKKKRSNEDNYQRLARESLEYYIKNGKYMKVPAYVDSEMLSLRMPVFVSIKKFGELRGCIGSTSPIKNNLAEEIIYFAVEAGTKDPRFSSVTEEELPFLSYSVDVLMPAQKVKSLSELDPKKYGVIVESGFRKGLLLPNIEGVDTVRDQIRIALNKAGIGEHEKYEISKFEVIRHG</sequence>
<dbReference type="NCBIfam" id="TIGR04336">
    <property type="entry name" value="AmmeMemoSam_B"/>
    <property type="match status" value="1"/>
</dbReference>
<accession>A0A4Z0D949</accession>
<proteinExistence type="predicted"/>
<gene>
    <name evidence="2" type="primary">amrA</name>
    <name evidence="2" type="ORF">E4100_02175</name>
</gene>